<gene>
    <name evidence="3" type="ORF">HNR48_000887</name>
</gene>
<name>A0A7X0MW69_9GAMM</name>
<dbReference type="PANTHER" id="PTHR42776">
    <property type="entry name" value="SERINE PEPTIDASE S9 FAMILY MEMBER"/>
    <property type="match status" value="1"/>
</dbReference>
<evidence type="ECO:0000259" key="2">
    <source>
        <dbReference type="Pfam" id="PF00326"/>
    </source>
</evidence>
<dbReference type="InterPro" id="IPR001375">
    <property type="entry name" value="Peptidase_S9_cat"/>
</dbReference>
<accession>A0A7X0MW69</accession>
<dbReference type="GO" id="GO:0006508">
    <property type="term" value="P:proteolysis"/>
    <property type="evidence" value="ECO:0007669"/>
    <property type="project" value="InterPro"/>
</dbReference>
<dbReference type="Pfam" id="PF00326">
    <property type="entry name" value="Peptidase_S9"/>
    <property type="match status" value="1"/>
</dbReference>
<dbReference type="SUPFAM" id="SSF53474">
    <property type="entry name" value="alpha/beta-Hydrolases"/>
    <property type="match status" value="1"/>
</dbReference>
<dbReference type="GO" id="GO:0004252">
    <property type="term" value="F:serine-type endopeptidase activity"/>
    <property type="evidence" value="ECO:0007669"/>
    <property type="project" value="TreeGrafter"/>
</dbReference>
<evidence type="ECO:0000256" key="1">
    <source>
        <dbReference type="ARBA" id="ARBA00022801"/>
    </source>
</evidence>
<feature type="domain" description="Peptidase S9 prolyl oligopeptidase catalytic" evidence="2">
    <location>
        <begin position="432"/>
        <end position="640"/>
    </location>
</feature>
<dbReference type="InterPro" id="IPR029058">
    <property type="entry name" value="AB_hydrolase_fold"/>
</dbReference>
<dbReference type="InParanoid" id="A0A7X0MW69"/>
<keyword evidence="4" id="KW-1185">Reference proteome</keyword>
<dbReference type="SUPFAM" id="SSF82171">
    <property type="entry name" value="DPP6 N-terminal domain-like"/>
    <property type="match status" value="1"/>
</dbReference>
<reference evidence="3 4" key="1">
    <citation type="submission" date="2020-08" db="EMBL/GenBank/DDBJ databases">
        <title>Genomic Encyclopedia of Type Strains, Phase IV (KMG-IV): sequencing the most valuable type-strain genomes for metagenomic binning, comparative biology and taxonomic classification.</title>
        <authorList>
            <person name="Goeker M."/>
        </authorList>
    </citation>
    <scope>NUCLEOTIDE SEQUENCE [LARGE SCALE GENOMIC DNA]</scope>
    <source>
        <strain evidence="3 4">DSM 22368</strain>
    </source>
</reference>
<dbReference type="PANTHER" id="PTHR42776:SF27">
    <property type="entry name" value="DIPEPTIDYL PEPTIDASE FAMILY MEMBER 6"/>
    <property type="match status" value="1"/>
</dbReference>
<evidence type="ECO:0000313" key="3">
    <source>
        <dbReference type="EMBL" id="MBB6520609.1"/>
    </source>
</evidence>
<comment type="caution">
    <text evidence="3">The sequence shown here is derived from an EMBL/GenBank/DDBJ whole genome shotgun (WGS) entry which is preliminary data.</text>
</comment>
<evidence type="ECO:0000313" key="4">
    <source>
        <dbReference type="Proteomes" id="UP000528457"/>
    </source>
</evidence>
<sequence length="641" mass="72408">MNVKGILFLPVLVKTLIASLLLCFALISQSFADLESDLDFYLKRTDYIDLQLSPDGKTYFAYIRGADSSYLVFVDVASKKPISSIKAGEEDLIYDYAWISNTEVIYRFGRHVWWTDRPVGTGELMRYDLGNKRRNKMSWGGNYTSHVLSNQKLGDEQLLVARWLRSRSGKMRAEIGKVRSRGRWSPVETLPMPGSLPVASIGGELKVFNYTDEDFNDYVYYREDKGSDWKVLDIADKGSQCFVEFLNFDASKVYLNCETGAEEKRRIIEWHWANNTFTQLFGAEAGDVGSVIRDPKTGDAVAAIYLSSTVEYVYRDGQGFVLDYKRLVKAFKGQRVEISSHSKDGNVIVVHISGDTNPGEFYLYNRETKKADFLMAARSWMDRGKLQPMESLKFTARDGLKFNGYLTRATGGDSKKLIVYPHGGPHGVYDIWGFDETVQLLAAQGFNVLQVNFRGSGGQGKRFEREGYLKWGTAMVDDVIDATKAVQKMGVAKDGAICIFGGSYGAFSALSAAVREPELYQCAVGNAGVYDLEMLYQDDRESNYWRRDGIFREALGDDLEAMKNMSPVNHASSINAKVLLIHGKRDQRTPIEQAEDMKKALEKAGQTPEWLKFRDSGHGVRGDDERREFHKTLIEFLKKNI</sequence>
<dbReference type="AlphaFoldDB" id="A0A7X0MW69"/>
<dbReference type="RefSeq" id="WP_166850754.1">
    <property type="nucleotide sequence ID" value="NZ_JAAONY010000001.1"/>
</dbReference>
<organism evidence="3 4">
    <name type="scientific">Pseudoteredinibacter isoporae</name>
    <dbReference type="NCBI Taxonomy" id="570281"/>
    <lineage>
        <taxon>Bacteria</taxon>
        <taxon>Pseudomonadati</taxon>
        <taxon>Pseudomonadota</taxon>
        <taxon>Gammaproteobacteria</taxon>
        <taxon>Cellvibrionales</taxon>
        <taxon>Cellvibrionaceae</taxon>
        <taxon>Pseudoteredinibacter</taxon>
    </lineage>
</organism>
<dbReference type="EMBL" id="JACHHT010000001">
    <property type="protein sequence ID" value="MBB6520609.1"/>
    <property type="molecule type" value="Genomic_DNA"/>
</dbReference>
<dbReference type="Proteomes" id="UP000528457">
    <property type="component" value="Unassembled WGS sequence"/>
</dbReference>
<proteinExistence type="predicted"/>
<dbReference type="Gene3D" id="3.40.50.1820">
    <property type="entry name" value="alpha/beta hydrolase"/>
    <property type="match status" value="1"/>
</dbReference>
<protein>
    <submittedName>
        <fullName evidence="3">Pimeloyl-ACP methyl ester carboxylesterase</fullName>
    </submittedName>
</protein>
<keyword evidence="1" id="KW-0378">Hydrolase</keyword>